<dbReference type="GO" id="GO:0006508">
    <property type="term" value="P:proteolysis"/>
    <property type="evidence" value="ECO:0007669"/>
    <property type="project" value="UniProtKB-KW"/>
</dbReference>
<protein>
    <submittedName>
        <fullName evidence="11">Pre-peptidase</fullName>
    </submittedName>
</protein>
<keyword evidence="4" id="KW-0720">Serine protease</keyword>
<dbReference type="InterPro" id="IPR023827">
    <property type="entry name" value="Peptidase_S8_Asp-AS"/>
</dbReference>
<dbReference type="Pfam" id="PF04151">
    <property type="entry name" value="PPC"/>
    <property type="match status" value="1"/>
</dbReference>
<dbReference type="Pfam" id="PF22148">
    <property type="entry name" value="Fervidolysin_NPro-like"/>
    <property type="match status" value="1"/>
</dbReference>
<feature type="domain" description="Carbohydrate esterase 2 N-terminal" evidence="9">
    <location>
        <begin position="1077"/>
        <end position="1155"/>
    </location>
</feature>
<dbReference type="PROSITE" id="PS00136">
    <property type="entry name" value="SUBTILASE_ASP"/>
    <property type="match status" value="1"/>
</dbReference>
<keyword evidence="3" id="KW-0378">Hydrolase</keyword>
<dbReference type="PANTHER" id="PTHR43806">
    <property type="entry name" value="PEPTIDASE S8"/>
    <property type="match status" value="1"/>
</dbReference>
<evidence type="ECO:0000256" key="3">
    <source>
        <dbReference type="ARBA" id="ARBA00022801"/>
    </source>
</evidence>
<comment type="similarity">
    <text evidence="1 5">Belongs to the peptidase S8 family.</text>
</comment>
<dbReference type="PROSITE" id="PS51892">
    <property type="entry name" value="SUBTILASE"/>
    <property type="match status" value="1"/>
</dbReference>
<feature type="domain" description="Peptidase S8/S53" evidence="7">
    <location>
        <begin position="251"/>
        <end position="462"/>
    </location>
</feature>
<dbReference type="Gene3D" id="3.40.50.200">
    <property type="entry name" value="Peptidase S8/S53 domain"/>
    <property type="match status" value="2"/>
</dbReference>
<dbReference type="InterPro" id="IPR007280">
    <property type="entry name" value="Peptidase_C_arc/bac"/>
</dbReference>
<dbReference type="InterPro" id="IPR015500">
    <property type="entry name" value="Peptidase_S8_subtilisin-rel"/>
</dbReference>
<evidence type="ECO:0000256" key="6">
    <source>
        <dbReference type="SAM" id="MobiDB-lite"/>
    </source>
</evidence>
<dbReference type="EMBL" id="QRDY01000002">
    <property type="protein sequence ID" value="RED64743.1"/>
    <property type="molecule type" value="Genomic_DNA"/>
</dbReference>
<dbReference type="RefSeq" id="WP_115991512.1">
    <property type="nucleotide sequence ID" value="NZ_QRDY01000002.1"/>
</dbReference>
<evidence type="ECO:0000256" key="1">
    <source>
        <dbReference type="ARBA" id="ARBA00011073"/>
    </source>
</evidence>
<name>A0A3D9ISH5_9BACL</name>
<dbReference type="PANTHER" id="PTHR43806:SF11">
    <property type="entry name" value="CEREVISIN-RELATED"/>
    <property type="match status" value="1"/>
</dbReference>
<proteinExistence type="inferred from homology"/>
<feature type="region of interest" description="Disordered" evidence="6">
    <location>
        <begin position="37"/>
        <end position="78"/>
    </location>
</feature>
<dbReference type="Gene3D" id="2.60.120.260">
    <property type="entry name" value="Galactose-binding domain-like"/>
    <property type="match status" value="2"/>
</dbReference>
<dbReference type="InterPro" id="IPR054399">
    <property type="entry name" value="Fervidolysin-like_N_prodom"/>
</dbReference>
<evidence type="ECO:0000259" key="8">
    <source>
        <dbReference type="Pfam" id="PF04151"/>
    </source>
</evidence>
<dbReference type="Gene3D" id="2.60.120.380">
    <property type="match status" value="1"/>
</dbReference>
<organism evidence="11 12">
    <name type="scientific">Cohnella lupini</name>
    <dbReference type="NCBI Taxonomy" id="1294267"/>
    <lineage>
        <taxon>Bacteria</taxon>
        <taxon>Bacillati</taxon>
        <taxon>Bacillota</taxon>
        <taxon>Bacilli</taxon>
        <taxon>Bacillales</taxon>
        <taxon>Paenibacillaceae</taxon>
        <taxon>Cohnella</taxon>
    </lineage>
</organism>
<dbReference type="Pfam" id="PF17996">
    <property type="entry name" value="CE2_N"/>
    <property type="match status" value="1"/>
</dbReference>
<dbReference type="OrthoDB" id="9762689at2"/>
<evidence type="ECO:0000259" key="7">
    <source>
        <dbReference type="Pfam" id="PF00082"/>
    </source>
</evidence>
<evidence type="ECO:0000313" key="12">
    <source>
        <dbReference type="Proteomes" id="UP000256869"/>
    </source>
</evidence>
<dbReference type="CDD" id="cd07473">
    <property type="entry name" value="Peptidases_S8_Subtilisin_like"/>
    <property type="match status" value="1"/>
</dbReference>
<evidence type="ECO:0000256" key="2">
    <source>
        <dbReference type="ARBA" id="ARBA00022670"/>
    </source>
</evidence>
<comment type="caution">
    <text evidence="11">The sequence shown here is derived from an EMBL/GenBank/DDBJ whole genome shotgun (WGS) entry which is preliminary data.</text>
</comment>
<feature type="domain" description="Peptidase C-terminal archaeal/bacterial" evidence="8">
    <location>
        <begin position="808"/>
        <end position="879"/>
    </location>
</feature>
<feature type="compositionally biased region" description="Polar residues" evidence="6">
    <location>
        <begin position="51"/>
        <end position="64"/>
    </location>
</feature>
<dbReference type="SUPFAM" id="SSF89260">
    <property type="entry name" value="Collagen-binding domain"/>
    <property type="match status" value="1"/>
</dbReference>
<accession>A0A3D9ISH5</accession>
<evidence type="ECO:0000256" key="4">
    <source>
        <dbReference type="ARBA" id="ARBA00022825"/>
    </source>
</evidence>
<dbReference type="Proteomes" id="UP000256869">
    <property type="component" value="Unassembled WGS sequence"/>
</dbReference>
<sequence length="1173" mass="126755">MKINTAKLTLTIGLSALLIIASVSPISRIRAESASLFPSSTQGEKNKPRKSQWQAATPISNQGVKTPDKSASDSASLVPPALEGGTKDALFRGGAANIADPSTDRIIVKYKSGLNVSQFQAKYALKERLKLAESGLEVFQVPKGAKVNDVVAKLQKDPSVLYAEPDYKINGGKAGNIGTSPAGAKPVGGIDAKASKASEQPTAGIAEAELPNDPRFGDQWGLHNVGQYVEAVNVIDGQDMDVPEAWEHTMGEDVVVAVLDTGVDITHPDLKNNIWTNAKEIPGNGIDDDGNGFVDDVHGWDFYNQDETVYDMADVDSHGTQVAGLIAAEAQNNIGIAGVAPKAKIMPIKVLGPNNLDGYISDAIKGIQYAEYMGARIVNVSWSIPYHSQALEDAIDASSMFFVATAGVLEENVRDNDEDPVYPASYDSDNILSVAGVAADTTGLMWDSRYGFDSVDIAAPSSFQLSTYPSVDIGLGAQIETPKYKAIFNSFGLENIGNASDILRSTAFEKSLGFFGLDPLSPSTKVLLVQDDQMDDDPKSAKGLYQQFLIDAGYTFDTVTVYSKDAYGNPTDNEGPSLKTLKEYPIVVWFTSEAYGVEGTPPITTLTQNDQANLTAYLNQGGNLFLNGLDTIYGIENSYFLKNMLHLDYVRENLAYNEYWNHFQGAPGTIFDGFRFSLFNENAYPTMDFIRSNDPSIAKINLEVPVGDYTYGMNPNWLDVNLDGSQLAAANASGVAALIMSQTPEESNSILKERIMVSGRDLPDLKRYTASGKLINANRALTDDDISGMPIRGESLDGVLDSNADKDDVYFKHLNKGDKLNVKLTGDAGTDFDLYVYGPSAVTVTQAEGMISSSENSGTSNESISFLAPETGYYYVDVFAYEGSGKYSFSIPRDNAAGIYEDTSDKIDFEGAWFSVSNSEFSGGAAKQLNSSGKANFSFTGSKIEWIGFKNKDQGKANVYIDGVKVASPSLVSNALTAKQSIYKSTLPYGFHTITIEWSADNLNPKDGRDHAALFINVDFLVVSGSPADVPTNDKKMIIEEAYPLSGMSNNDSLVQYKGAWNMNVSALHSGGTARVSSKAGDYVQLNFRGSKVKLLANTGNNRGKARIYIDDQPVAVIDLYSEKFFMRVPVFVSENLGEGQHTIKMENLDEKNETSSGTLISIDAFEITKSSD</sequence>
<keyword evidence="2" id="KW-0645">Protease</keyword>
<dbReference type="InterPro" id="IPR036852">
    <property type="entry name" value="Peptidase_S8/S53_dom_sf"/>
</dbReference>
<keyword evidence="12" id="KW-1185">Reference proteome</keyword>
<gene>
    <name evidence="11" type="ORF">DFP95_102164</name>
</gene>
<dbReference type="InterPro" id="IPR000209">
    <property type="entry name" value="Peptidase_S8/S53_dom"/>
</dbReference>
<dbReference type="AlphaFoldDB" id="A0A3D9ISH5"/>
<dbReference type="Pfam" id="PF00082">
    <property type="entry name" value="Peptidase_S8"/>
    <property type="match status" value="1"/>
</dbReference>
<dbReference type="InterPro" id="IPR034204">
    <property type="entry name" value="PfSUB1-like_cat_dom"/>
</dbReference>
<evidence type="ECO:0000256" key="5">
    <source>
        <dbReference type="PROSITE-ProRule" id="PRU01240"/>
    </source>
</evidence>
<dbReference type="InterPro" id="IPR040794">
    <property type="entry name" value="CE2_N"/>
</dbReference>
<evidence type="ECO:0000259" key="9">
    <source>
        <dbReference type="Pfam" id="PF17996"/>
    </source>
</evidence>
<evidence type="ECO:0000313" key="11">
    <source>
        <dbReference type="EMBL" id="RED64743.1"/>
    </source>
</evidence>
<reference evidence="11 12" key="1">
    <citation type="submission" date="2018-07" db="EMBL/GenBank/DDBJ databases">
        <title>Genomic Encyclopedia of Type Strains, Phase III (KMG-III): the genomes of soil and plant-associated and newly described type strains.</title>
        <authorList>
            <person name="Whitman W."/>
        </authorList>
    </citation>
    <scope>NUCLEOTIDE SEQUENCE [LARGE SCALE GENOMIC DNA]</scope>
    <source>
        <strain evidence="11 12">CECT 8236</strain>
    </source>
</reference>
<comment type="caution">
    <text evidence="5">Lacks conserved residue(s) required for the propagation of feature annotation.</text>
</comment>
<dbReference type="PROSITE" id="PS00137">
    <property type="entry name" value="SUBTILASE_HIS"/>
    <property type="match status" value="1"/>
</dbReference>
<dbReference type="InterPro" id="IPR050131">
    <property type="entry name" value="Peptidase_S8_subtilisin-like"/>
</dbReference>
<dbReference type="GO" id="GO:0004252">
    <property type="term" value="F:serine-type endopeptidase activity"/>
    <property type="evidence" value="ECO:0007669"/>
    <property type="project" value="InterPro"/>
</dbReference>
<dbReference type="PRINTS" id="PR00723">
    <property type="entry name" value="SUBTILISIN"/>
</dbReference>
<dbReference type="InterPro" id="IPR022398">
    <property type="entry name" value="Peptidase_S8_His-AS"/>
</dbReference>
<evidence type="ECO:0000259" key="10">
    <source>
        <dbReference type="Pfam" id="PF22148"/>
    </source>
</evidence>
<feature type="domain" description="Fervidolysin-like N-terminal prodomain" evidence="10">
    <location>
        <begin position="103"/>
        <end position="165"/>
    </location>
</feature>
<dbReference type="SUPFAM" id="SSF52743">
    <property type="entry name" value="Subtilisin-like"/>
    <property type="match status" value="2"/>
</dbReference>